<organism evidence="1 2">
    <name type="scientific">Purpureocillium lilacinum</name>
    <name type="common">Paecilomyces lilacinus</name>
    <dbReference type="NCBI Taxonomy" id="33203"/>
    <lineage>
        <taxon>Eukaryota</taxon>
        <taxon>Fungi</taxon>
        <taxon>Dikarya</taxon>
        <taxon>Ascomycota</taxon>
        <taxon>Pezizomycotina</taxon>
        <taxon>Sordariomycetes</taxon>
        <taxon>Hypocreomycetidae</taxon>
        <taxon>Hypocreales</taxon>
        <taxon>Ophiocordycipitaceae</taxon>
        <taxon>Purpureocillium</taxon>
    </lineage>
</organism>
<dbReference type="Proteomes" id="UP000078340">
    <property type="component" value="Unassembled WGS sequence"/>
</dbReference>
<evidence type="ECO:0000313" key="1">
    <source>
        <dbReference type="EMBL" id="OAQ94696.1"/>
    </source>
</evidence>
<protein>
    <submittedName>
        <fullName evidence="1">Uncharacterized protein</fullName>
    </submittedName>
</protein>
<evidence type="ECO:0000313" key="2">
    <source>
        <dbReference type="Proteomes" id="UP000078340"/>
    </source>
</evidence>
<name>A0A179HW15_PURLI</name>
<accession>A0A179HW15</accession>
<proteinExistence type="predicted"/>
<gene>
    <name evidence="1" type="ORF">VFPFJ_00805</name>
</gene>
<dbReference type="EMBL" id="LSBI01000001">
    <property type="protein sequence ID" value="OAQ94696.1"/>
    <property type="molecule type" value="Genomic_DNA"/>
</dbReference>
<dbReference type="AlphaFoldDB" id="A0A179HW15"/>
<reference evidence="1 2" key="1">
    <citation type="submission" date="2016-02" db="EMBL/GenBank/DDBJ databases">
        <title>Biosynthesis of antibiotic leucinostatins and their inhibition on Phytophthora in bio-control Purpureocillium lilacinum.</title>
        <authorList>
            <person name="Wang G."/>
            <person name="Liu Z."/>
            <person name="Lin R."/>
            <person name="Li E."/>
            <person name="Mao Z."/>
            <person name="Ling J."/>
            <person name="Yin W."/>
            <person name="Xie B."/>
        </authorList>
    </citation>
    <scope>NUCLEOTIDE SEQUENCE [LARGE SCALE GENOMIC DNA]</scope>
    <source>
        <strain evidence="1">PLFJ-1</strain>
    </source>
</reference>
<comment type="caution">
    <text evidence="1">The sequence shown here is derived from an EMBL/GenBank/DDBJ whole genome shotgun (WGS) entry which is preliminary data.</text>
</comment>
<sequence length="71" mass="8026">MGADISTSVKNTMRTRWWFPIRNGTYSLIYDGGICPPCMEARLALPQSNRQDASRCRGTLNKRIVHVPTTD</sequence>